<evidence type="ECO:0000256" key="9">
    <source>
        <dbReference type="ARBA" id="ARBA00022723"/>
    </source>
</evidence>
<sequence>MIAAAFLVLLRPYSIQCALFLLLLLLGTIATIVFFCCWHRKLQKGRHPMRSVFSGRPRSRDAVLRSHHFRSEGFRASPRHIRRRAAAAAAARLEEAKPVLEAAHQSEQDSSARKRRIKKNSRVQPEFYHSVQGAATRRPSSGNASYRCSMSSSADFSDEDDFSQKSGSASPAPGDTLPWNLPKHERSKRKIQGGSVLDPAERAVLRIADERDKVQKKTFTKWINQHLMKVRKHVNDLYEDLRDGHNLISLLEVLSGDTLPREKGRMRFHRLQNVQIALDYLKRRQVKLVNIRNDDITDGNPKLTLGLIWTIILHFQISDIHVTGESEDMSAKERLLLWTQQATEGYAGIRCENFTTCWRDGKLFNAIIHKYRPDLIDMNTVAVQSNLANLEHAFYVAEKIGVNRLLDPEDVDVSSPDEKSVITYVSSLYDAFPKVPEGGEGIGANDVEVKWIEYQNMVNYLIQWIRHHVTTMSERAFPNNPVELKALYNQYLQFKETEIPPKETEKSKIKRLYKLLEIWIEFGRIKLLQGYHPNDIEKEWGKLIIAMLEREKALRPEVERLEMLQQIAHRVQRDSVICADKLTLARNALQADAKRLESGVQFQNEAEIAGYILECENLLRQHVIDVQILIDGKYYHADQLVQRVAKLRDEIMALRNECSSVYSKGRMLTTEQTKLMISGITQSLNSGFAQTLNPSLNSGLTQSLTPSLTPSSVKSGLSSGLTSRLTPSLTPVYTPGFPTGLVPNFNSGVDTNALQTLKLMQIRKPLLKSSLLDQNLTEEEINMKFVQDLLNWVDEMQGQLDRTEWGSDLPSVESHLENHKNVHRAIEEFECSLKEAKISEIQMTAPLKLTYAEKLHRLESLYAKLLNTSRNQERHLDTLHNFITRATNELIWLNEKEEEEVAYDWSERNTHIARKKDYHAELMRELEQKEENIKSVQEVAEQLLLENHPARLTIEAYRAAMQTQWNWILQLCQCVEQHIKENTAYFEFFNDAKEATDHLRNLKDAIQRKYSCDRSSSIHKLEDLVQESMEEKEELLQYKSTVASLVGRAKTIIQLKPRNPDCPLKTSIPIRAICDYRQIEITIYKDDECVLANNSHRAKWKVISPTGNEAMVPSVCFSVPPPNKEAVDFANRIEQQYQNVLTLWHETHINMKSVVSWHYLINEIDKIRASNVASIKTMLPGEHQQVLSNLQSRFEDFLEDSQESQIFSGPDITQLEKEVNVCKQYYQELLKSAEREEQEESVYNLYISEVRNIRLRLENCEDRLIRQIRTPLERDDLHESVFRITEQEKLKKELERLKDDLGTITNKCEDFFSQAAASPSVPTLRSELSVVLQNMNQVYSMSSTYIEKLKTVNFVIKYTQDAEALVKLYETKLCEEEAVTADKNNIENLISTLKQWRAEVDEKREVFHSLEDELQKAKAISDEMFKTYKERDLDFDWHKEKADQLAERWQNVHVQIDNRLRDLEGIGKSLKYYRDTYHPLDDWIQQVEITQRKIQENQPENSKTLATQLNQQKMLVSEIEMKQSKMDECQKYAEQYSTTVKDYELQTMTYRAMVDSQQKSPVKRRRMQSSADLIIQEFMDLRTRYTALLTLMTQYIKFAGDSLKRLEEEEKSLEEEKKEHVEKAKELQKWVSNISKTLRDGEKAGKSPFSKQKISSEEILTKKEQLSEALQTMQLFLAKHGDKLTDEERSELEKQMKTLQESYNLFFSGSLKELQELQTTGDVKVEEKIVAERQQEYREKLQGICDLLTQTENRLIGHQEAFVIGDGTVELKKYQSKQEDLQKDMQGSAQALAEIVKNTENFLKENGEKLSREDQALIEEKLKEAKIKCEQLNLKAEQSKKELEKAVMTAIKEETEKVAAVKQLEESKTKIENLLDWLSHVDKDSERAGIKQKPVIEQNGTHFQDGDSKSEIGEEDEVNGNLLETEMDGPVGTTEENLNQQYQKVKAQHEKIISQQQAVLLATQSAQALLETQGHYLSPEDKEKLQKNMKELKAHYETALAESEKKMKLTHSLQEELEKFDADYGEFEHWLQQSEQELENLQAGADDFSGLMAKLKRQKSFSEDVISHKGDLRYITISGNRVLEAAKSYSKRDGKADQHNTDTSAAHREVQSKLDRATDRFRSLYSKCSVLGNNLKDLVDKYQHYEDASCGLLSELQAFEVTASKHLSEPIAVDPKNLQRQLEETKALQGQISSQQVAVEKLKKTAEVLLDARGSLVPAKNDIQKTLDDIVGRYDDLSKCVNERNEKLQITLTRSLSVQDGLDEMLDWMAGVESSLKEQGQVPLNSAALQDVISKHIMLEQDISSRQSSMNAMNEKVKKFMETTDPSTASSLQAKMKELSVRFSEASRTHKEKLASMEELKTKVERFESLSEKLQTFLETKTRALTEADVPGKDVTELSQYMQESTSEFLEHKKDLEVLQSLLKEISNHGLPGDKALVFEKTNNLSKKFKEMEDTIKEKKEAVSSCQGQMDAFQVLVQSLKSWIKETTERVPVVQPSFGAEDLEKSLEETKKLQEKWSLKAPEIQKVSDSGISLCNLISAVTTPAKAIAAVKSGGVILNGEGTATDTQEILANKELTSIKKDMTDISHSYEDLGLLLKDKIAELSTKITKLQKAQEESSAMMQWLQKMNKTAAKWHQAPTPTDTEAVKTQVEQNKSFEAELKQNVNKVQELKDKLTELLEENPDTPEASKWKQTLTEIDSKWQELNQLTVDRQQKLEESSNNLTQFQTGEAQLKQWLVEKELMISVLGPLSIDPNMLNTQKQQVQILLQEFDTRKPQYEQLTAAGQGILSRPGEHPAFHGIVREQLAAVTQKWDSLTGQLSDRCDWIDQAIVKSTQYQSLLRSLSDKLGDLDDKLSSSVAVSTHPDAMSQQLETAQKMKREIEQEAKQIQAAQALCEELSALVKEEYLKAELSRQLEGIVKSFKDIEQRAENHVQHLQLACASSHQFQQMSREFQAWLDTKKAELNKSQPISAKLNVLESLMKDQEDFNKTLTTQSSIYEKAIAEGEKLLLETQGSEKAALQSQLNTIKTHWDGFNKQVKEREDKVKDCLGKALKHKEHVETLRPWIDKCQSNLEEIKFYLDPAETEKSIAKLKSLQKEMDQHFGMVELLNNAANSLLSVCETDKEVVTDENKSLNQKVVMVTEQLHTKKFSLENMAQKFKEFQEVSKEAKRQLQCAKEQLEVHDSLGPQAYSSKYLTMLQTQQKSLQALKQQVDLAKGLARDLVAEASDSKGASDVLLQAETVAQEHNVLSQQVDEKCSFLETKLQGIGHFQNTIREMFSQFAEFDDELDSMAPVGRDVDTLQKQKEAITAFLEKLEALIASNDNANKTCKLMLATEETSPDLVGIKRDLEALSKQCKKLLDRAQAREEQVEGTIERLGDFYSKLKEFSTLLQKAEEHEESQGPVAMETETINQQLNVFKVFQKEEIEPLQVKQQDVNWLGQGLIQSAANSTSTQALEQDLDDVNARWKTLNKKVAQRAAQLQEALLHCGRFQDALESLLSWMVDTEELVANQKPPSAEFKVVKAQIQEQKLLQRLLDDRKSTVEVIKREGEKIAATAEPADKVKILKQLTLLDSRWEALLNKAETRNRQLEGISVVAQQFHETLEPLNEWLTTIEKRLANCEPVGTQASKLEEQIAQHKALEDDIINHSKHLHQAISIGQSLKVLSSREDKDTVQNKLDSSQVWYIEIQEKSHSRSELLQQALCNAKIFGEDEVELMNWLNEVHDKLSKLSVQDYSTEGLWEQQSELRVLQEDILLRKQNVDQALLNGLELLKHTTGDEVLIIQDKLEAIKARYKDITKLSADVAKTLEQALQLASRLHCTHEELCTWLDRVEVELLSYETQALKGEAASRAQARHKELKKEAKSCKALLDSLNEVSSALLELVPWRAREGLEKMVAEDNERYRLVSDTITQKVEEIDAAILRTQQFDQAADAEISWITETEKKLMSLGDIRLEQDQTAAQLQVQKTFTMEILRHKDIIDELVKSGHKIMPTCSEEEKQSMKKKLDKILKNYDSICQINSERYLQLERAQSLVNQFWETYEELWPWLTETQRIISQLPAPALEYETLRQQQEEHRQLRELIAEHKPHIDKMNKTGPQLLELSPEEGFSIQEKYVAADSLYSQIKEDVKKRAVALDEAISQSTQFHDKIDQILESLDRIVERLRQPPSISAEVEKIKEQISENKNVSVDMEKLQPLYETLKQRGEEMIARSGGTDKDISARAVQDKLDQMVFIWENIHTLVEEREAKLLDVMELAEKFWCDHMSLVVTTKDTQDFIRDLEDPGIDPSVVKQQQEAAEAIREEIDGLQEELDIVINLGSELITACGEPDKPIVKKSIDELNSAWDSLNKAWKDRVDRLEEAMQAAVHYQDGLQAIFDWVDIAGGKLAAMSPIGTDLETVKQQIEELKQFKSEAYQQQIEMERLNHQAELLLKKVTEESDKHTVQDPLMELKLIWDSLDERIINRQHKLEGALLALGQFQHALDELLAWLTHTEGLLNEQKPVGGDPKAIEIELAKHHVLQNDVLAHQSTVEAVNKAGNDLLESSAGEEASSLQNKLEVLNQRWKNVLEKTEQRKQQLDGALRQAKGFHGEIEDLQQWLTDTERHLLASKPLGGLPETAREQLNAHMEICAAFDVKEETFKNLMQKGQQLLARCPESAETNIDQDINNLKEKWESVETKLNERKTKLEEALNLAMEFHNSLQDFINWLTQAEQTLNVASRPSLILDTVLFQIDEHKVFANEVNSHREQIIELDKTGTHLKYFSQKQDVVLIKNLLISVQSRWEKVVQRLVERGRSLDEARKRAKQFHEAWTKLMEWLEESEKSLDSELEIANDPDKLKTQLSQHKEFQKSLGAKHSVYDTTNRTGRSLKEKTSLADDNLKLDDMLSELRDKWDTICGKSVERQNKLEEALLFSGQFTDALQALIDWLYRVEPQLAEDQPVHGDIDLVMNLIDNHKAFQKELGKRTSSVQALKRSARELIEGSRDDSSWVRVQMQELSTRWETVCALSVSKQTRLEAALRQAEEFHSVVHALLEWLAEAEQTLRFHGVLPEDEDALRTLIDQHKEFMKKLEEKRAALNKATSMGDAVLALCHPDSITTIKHWITIIRARFEEVLAWAKQHQQRLASALAGLIAKQELLEALLTWLQWAETTLSDKDKEPIPQEIEEVKALIAEHQTFMEEMTRKQPDVDKVTKTYKRRAADPSSLQSHIPVLDKGRTGRKRFPASNLYPSGSQTQIETKNPRVNLLVSKWQQVWLLALERRRKLNDALDRLEELREFANFDFDIWRKKYMRWMNHKKSRVMDFFRRIDKDQDGKITRQEFIDGILSSKFPTSRLEMSAVADIFDRDGDGYIDYYEFVAALHPNKDAYKPVTDADKIEDEVTRQVAKCKCAKRFQVEQIGDNKYRFFLGNQFGDSQQLRLVRILRSTVMVRVGGGWMALDEFLVKNDPCRAKGRTNMELREKFILADGASQGMAAFRPRGRRSRPSSRGASPNRSTSVSSPAGQAASPQVHATSTPKILHPLTRNYGKPWLTNSKMSTPCKPAECSDFSVPSAEGTPIQGSKLRLPGYLSGKGFHSGDDSGLITTAATRVRTQFADPKKTPSRPGSRAGSKAGSRASSRRGSDASDFDISEIQSVCSDVETAPQTYRPSPRASSRPSTAKPSKIPTPQRKSPAGKLDKSSKR</sequence>
<dbReference type="CDD" id="cd00176">
    <property type="entry name" value="SPEC"/>
    <property type="match status" value="16"/>
</dbReference>
<evidence type="ECO:0000256" key="1">
    <source>
        <dbReference type="ARBA" id="ARBA00004236"/>
    </source>
</evidence>
<dbReference type="SMART" id="SM00243">
    <property type="entry name" value="GAS2"/>
    <property type="match status" value="1"/>
</dbReference>
<evidence type="ECO:0000313" key="23">
    <source>
        <dbReference type="EMBL" id="CAK6446863.1"/>
    </source>
</evidence>
<feature type="coiled-coil region" evidence="17">
    <location>
        <begin position="912"/>
        <end position="946"/>
    </location>
</feature>
<keyword evidence="15" id="KW-0966">Cell projection</keyword>
<dbReference type="Gene3D" id="1.20.58.60">
    <property type="match status" value="30"/>
</dbReference>
<feature type="domain" description="SH3" evidence="19">
    <location>
        <begin position="1065"/>
        <end position="1122"/>
    </location>
</feature>
<dbReference type="PROSITE" id="PS50222">
    <property type="entry name" value="EF_HAND_2"/>
    <property type="match status" value="2"/>
</dbReference>
<gene>
    <name evidence="23" type="ORF">MPIPNATIZW_LOCUS15169</name>
</gene>
<feature type="coiled-coil region" evidence="17">
    <location>
        <begin position="2654"/>
        <end position="2681"/>
    </location>
</feature>
<feature type="coiled-coil region" evidence="17">
    <location>
        <begin position="1386"/>
        <end position="1420"/>
    </location>
</feature>
<evidence type="ECO:0000256" key="2">
    <source>
        <dbReference type="ARBA" id="ARBA00004245"/>
    </source>
</evidence>
<dbReference type="InterPro" id="IPR018247">
    <property type="entry name" value="EF_Hand_1_Ca_BS"/>
</dbReference>
<dbReference type="PROSITE" id="PS00019">
    <property type="entry name" value="ACTININ_1"/>
    <property type="match status" value="1"/>
</dbReference>
<keyword evidence="11" id="KW-0106">Calcium</keyword>
<evidence type="ECO:0000259" key="20">
    <source>
        <dbReference type="PROSITE" id="PS50021"/>
    </source>
</evidence>
<dbReference type="SUPFAM" id="SSF47473">
    <property type="entry name" value="EF-hand"/>
    <property type="match status" value="1"/>
</dbReference>
<evidence type="ECO:0000256" key="16">
    <source>
        <dbReference type="PROSITE-ProRule" id="PRU00192"/>
    </source>
</evidence>
<keyword evidence="8" id="KW-0493">Microtubule</keyword>
<dbReference type="Pfam" id="PF18373">
    <property type="entry name" value="Spectrin_2"/>
    <property type="match status" value="1"/>
</dbReference>
<dbReference type="InterPro" id="IPR018159">
    <property type="entry name" value="Spectrin/alpha-actinin"/>
</dbReference>
<evidence type="ECO:0000256" key="8">
    <source>
        <dbReference type="ARBA" id="ARBA00022701"/>
    </source>
</evidence>
<keyword evidence="10" id="KW-0677">Repeat</keyword>
<keyword evidence="13" id="KW-0009">Actin-binding</keyword>
<dbReference type="InterPro" id="IPR041615">
    <property type="entry name" value="Desmoplakin_SH3"/>
</dbReference>
<dbReference type="SMART" id="SM00150">
    <property type="entry name" value="SPEC"/>
    <property type="match status" value="32"/>
</dbReference>
<protein>
    <recommendedName>
        <fullName evidence="25">Dystonin</fullName>
    </recommendedName>
</protein>
<feature type="compositionally biased region" description="Low complexity" evidence="18">
    <location>
        <begin position="5483"/>
        <end position="5492"/>
    </location>
</feature>
<evidence type="ECO:0000256" key="14">
    <source>
        <dbReference type="ARBA" id="ARBA00023212"/>
    </source>
</evidence>
<reference evidence="23" key="1">
    <citation type="submission" date="2023-12" db="EMBL/GenBank/DDBJ databases">
        <authorList>
            <person name="Brown T."/>
        </authorList>
    </citation>
    <scope>NUCLEOTIDE SEQUENCE</scope>
</reference>
<feature type="coiled-coil region" evidence="17">
    <location>
        <begin position="3344"/>
        <end position="3371"/>
    </location>
</feature>
<evidence type="ECO:0008006" key="25">
    <source>
        <dbReference type="Google" id="ProtNLM"/>
    </source>
</evidence>
<evidence type="ECO:0000256" key="10">
    <source>
        <dbReference type="ARBA" id="ARBA00022737"/>
    </source>
</evidence>
<dbReference type="InterPro" id="IPR003108">
    <property type="entry name" value="GAR_dom"/>
</dbReference>
<feature type="compositionally biased region" description="Low complexity" evidence="18">
    <location>
        <begin position="5644"/>
        <end position="5660"/>
    </location>
</feature>
<feature type="coiled-coil region" evidence="17">
    <location>
        <begin position="5051"/>
        <end position="5078"/>
    </location>
</feature>
<keyword evidence="4 16" id="KW-0728">SH3 domain</keyword>
<dbReference type="CDD" id="cd00051">
    <property type="entry name" value="EFh"/>
    <property type="match status" value="1"/>
</dbReference>
<dbReference type="Pfam" id="PF00307">
    <property type="entry name" value="CH"/>
    <property type="match status" value="2"/>
</dbReference>
<feature type="coiled-coil region" evidence="17">
    <location>
        <begin position="3153"/>
        <end position="3227"/>
    </location>
</feature>
<dbReference type="InterPro" id="IPR001715">
    <property type="entry name" value="CH_dom"/>
</dbReference>
<dbReference type="Pfam" id="PF21097">
    <property type="entry name" value="SR_plectin_7"/>
    <property type="match status" value="1"/>
</dbReference>
<keyword evidence="9" id="KW-0479">Metal-binding</keyword>
<evidence type="ECO:0000256" key="4">
    <source>
        <dbReference type="ARBA" id="ARBA00022443"/>
    </source>
</evidence>
<dbReference type="SMART" id="SM00033">
    <property type="entry name" value="CH"/>
    <property type="match status" value="2"/>
</dbReference>
<dbReference type="Gene3D" id="1.10.418.10">
    <property type="entry name" value="Calponin-like domain"/>
    <property type="match status" value="2"/>
</dbReference>
<dbReference type="PROSITE" id="PS51460">
    <property type="entry name" value="GAR"/>
    <property type="match status" value="1"/>
</dbReference>
<feature type="domain" description="GAR" evidence="22">
    <location>
        <begin position="5369"/>
        <end position="5447"/>
    </location>
</feature>
<feature type="coiled-coil region" evidence="17">
    <location>
        <begin position="1596"/>
        <end position="1626"/>
    </location>
</feature>
<evidence type="ECO:0000256" key="7">
    <source>
        <dbReference type="ARBA" id="ARBA00022553"/>
    </source>
</evidence>
<dbReference type="Pfam" id="PF02187">
    <property type="entry name" value="GAS2"/>
    <property type="match status" value="1"/>
</dbReference>
<feature type="compositionally biased region" description="Polar residues" evidence="18">
    <location>
        <begin position="138"/>
        <end position="148"/>
    </location>
</feature>
<keyword evidence="17" id="KW-0175">Coiled coil</keyword>
<dbReference type="InterPro" id="IPR011992">
    <property type="entry name" value="EF-hand-dom_pair"/>
</dbReference>
<dbReference type="CDD" id="cd21236">
    <property type="entry name" value="CH_DYST_rpt1"/>
    <property type="match status" value="1"/>
</dbReference>
<comment type="subcellular location">
    <subcellularLocation>
        <location evidence="1">Cell membrane</location>
    </subcellularLocation>
    <subcellularLocation>
        <location evidence="3">Cell projection</location>
    </subcellularLocation>
    <subcellularLocation>
        <location evidence="2">Cytoplasm</location>
        <location evidence="2">Cytoskeleton</location>
    </subcellularLocation>
</comment>
<feature type="domain" description="EF-hand" evidence="21">
    <location>
        <begin position="5293"/>
        <end position="5328"/>
    </location>
</feature>
<evidence type="ECO:0000256" key="13">
    <source>
        <dbReference type="ARBA" id="ARBA00023203"/>
    </source>
</evidence>
<evidence type="ECO:0000256" key="11">
    <source>
        <dbReference type="ARBA" id="ARBA00022837"/>
    </source>
</evidence>
<feature type="compositionally biased region" description="Low complexity" evidence="18">
    <location>
        <begin position="5599"/>
        <end position="5613"/>
    </location>
</feature>
<organism evidence="23 24">
    <name type="scientific">Pipistrellus nathusii</name>
    <name type="common">Nathusius' pipistrelle</name>
    <dbReference type="NCBI Taxonomy" id="59473"/>
    <lineage>
        <taxon>Eukaryota</taxon>
        <taxon>Metazoa</taxon>
        <taxon>Chordata</taxon>
        <taxon>Craniata</taxon>
        <taxon>Vertebrata</taxon>
        <taxon>Euteleostomi</taxon>
        <taxon>Mammalia</taxon>
        <taxon>Eutheria</taxon>
        <taxon>Laurasiatheria</taxon>
        <taxon>Chiroptera</taxon>
        <taxon>Yangochiroptera</taxon>
        <taxon>Vespertilionidae</taxon>
        <taxon>Pipistrellus</taxon>
    </lineage>
</organism>
<dbReference type="Pfam" id="PF00435">
    <property type="entry name" value="Spectrin"/>
    <property type="match status" value="20"/>
</dbReference>
<feature type="coiled-coil region" evidence="17">
    <location>
        <begin position="4396"/>
        <end position="4440"/>
    </location>
</feature>
<dbReference type="Proteomes" id="UP001314169">
    <property type="component" value="Chromosome 6"/>
</dbReference>
<evidence type="ECO:0000259" key="19">
    <source>
        <dbReference type="PROSITE" id="PS50002"/>
    </source>
</evidence>
<feature type="compositionally biased region" description="Polar residues" evidence="18">
    <location>
        <begin position="5628"/>
        <end position="5643"/>
    </location>
</feature>
<dbReference type="InterPro" id="IPR036872">
    <property type="entry name" value="CH_dom_sf"/>
</dbReference>
<name>A0ABP0AAE4_PIPNA</name>
<feature type="compositionally biased region" description="Polar residues" evidence="18">
    <location>
        <begin position="5493"/>
        <end position="5513"/>
    </location>
</feature>
<keyword evidence="5" id="KW-1003">Cell membrane</keyword>
<feature type="coiled-coil region" evidence="17">
    <location>
        <begin position="2868"/>
        <end position="2902"/>
    </location>
</feature>
<dbReference type="SUPFAM" id="SSF46966">
    <property type="entry name" value="Spectrin repeat"/>
    <property type="match status" value="27"/>
</dbReference>
<evidence type="ECO:0000256" key="17">
    <source>
        <dbReference type="SAM" id="Coils"/>
    </source>
</evidence>
<dbReference type="PROSITE" id="PS00018">
    <property type="entry name" value="EF_HAND_1"/>
    <property type="match status" value="2"/>
</dbReference>
<dbReference type="PANTHER" id="PTHR23169">
    <property type="entry name" value="ENVOPLAKIN"/>
    <property type="match status" value="1"/>
</dbReference>
<evidence type="ECO:0000256" key="6">
    <source>
        <dbReference type="ARBA" id="ARBA00022490"/>
    </source>
</evidence>
<keyword evidence="7" id="KW-0597">Phosphoprotein</keyword>
<proteinExistence type="predicted"/>
<keyword evidence="12" id="KW-0472">Membrane</keyword>
<evidence type="ECO:0000256" key="15">
    <source>
        <dbReference type="ARBA" id="ARBA00023273"/>
    </source>
</evidence>
<evidence type="ECO:0000256" key="12">
    <source>
        <dbReference type="ARBA" id="ARBA00023136"/>
    </source>
</evidence>
<keyword evidence="14" id="KW-0206">Cytoskeleton</keyword>
<feature type="domain" description="Calponin-homology (CH)" evidence="20">
    <location>
        <begin position="213"/>
        <end position="316"/>
    </location>
</feature>
<dbReference type="CDD" id="cd21239">
    <property type="entry name" value="CH_DYST_rpt2"/>
    <property type="match status" value="1"/>
</dbReference>
<dbReference type="InterPro" id="IPR002048">
    <property type="entry name" value="EF_hand_dom"/>
</dbReference>
<keyword evidence="6" id="KW-0963">Cytoplasm</keyword>
<dbReference type="Gene3D" id="3.30.920.20">
    <property type="entry name" value="Gas2-like domain"/>
    <property type="match status" value="1"/>
</dbReference>
<feature type="region of interest" description="Disordered" evidence="18">
    <location>
        <begin position="5471"/>
        <end position="5521"/>
    </location>
</feature>
<dbReference type="Pfam" id="PF21020">
    <property type="entry name" value="Spectrin_4"/>
    <property type="match status" value="1"/>
</dbReference>
<feature type="region of interest" description="Disordered" evidence="18">
    <location>
        <begin position="2089"/>
        <end position="2111"/>
    </location>
</feature>
<dbReference type="PANTHER" id="PTHR23169:SF24">
    <property type="entry name" value="DYSTONIN"/>
    <property type="match status" value="1"/>
</dbReference>
<feature type="coiled-coil region" evidence="17">
    <location>
        <begin position="1815"/>
        <end position="1853"/>
    </location>
</feature>
<dbReference type="InterPro" id="IPR041573">
    <property type="entry name" value="Desmoplakin_Spectrin-like"/>
</dbReference>
<dbReference type="SMART" id="SM00054">
    <property type="entry name" value="EFh"/>
    <property type="match status" value="2"/>
</dbReference>
<feature type="coiled-coil region" evidence="17">
    <location>
        <begin position="4549"/>
        <end position="4580"/>
    </location>
</feature>
<evidence type="ECO:0000256" key="18">
    <source>
        <dbReference type="SAM" id="MobiDB-lite"/>
    </source>
</evidence>
<dbReference type="SUPFAM" id="SSF143575">
    <property type="entry name" value="GAS2 domain-like"/>
    <property type="match status" value="1"/>
</dbReference>
<dbReference type="InterPro" id="IPR049538">
    <property type="entry name" value="PCN-like_spectrin-like_rpt"/>
</dbReference>
<feature type="region of interest" description="Disordered" evidence="18">
    <location>
        <begin position="5585"/>
        <end position="5679"/>
    </location>
</feature>
<dbReference type="Pfam" id="PF17902">
    <property type="entry name" value="SH3_10"/>
    <property type="match status" value="1"/>
</dbReference>
<feature type="domain" description="Calponin-homology (CH)" evidence="20">
    <location>
        <begin position="329"/>
        <end position="433"/>
    </location>
</feature>
<dbReference type="Gene3D" id="2.30.30.40">
    <property type="entry name" value="SH3 Domains"/>
    <property type="match status" value="1"/>
</dbReference>
<dbReference type="Pfam" id="PF21019">
    <property type="entry name" value="Spectrin_3"/>
    <property type="match status" value="1"/>
</dbReference>
<dbReference type="InterPro" id="IPR001589">
    <property type="entry name" value="Actinin_actin-bd_CS"/>
</dbReference>
<keyword evidence="24" id="KW-1185">Reference proteome</keyword>
<evidence type="ECO:0000259" key="21">
    <source>
        <dbReference type="PROSITE" id="PS50222"/>
    </source>
</evidence>
<feature type="compositionally biased region" description="Basic and acidic residues" evidence="18">
    <location>
        <begin position="100"/>
        <end position="112"/>
    </location>
</feature>
<feature type="region of interest" description="Disordered" evidence="18">
    <location>
        <begin position="100"/>
        <end position="192"/>
    </location>
</feature>
<dbReference type="SUPFAM" id="SSF47576">
    <property type="entry name" value="Calponin-homology domain, CH-domain"/>
    <property type="match status" value="1"/>
</dbReference>
<dbReference type="Gene3D" id="1.10.238.10">
    <property type="entry name" value="EF-hand"/>
    <property type="match status" value="1"/>
</dbReference>
<evidence type="ECO:0000256" key="3">
    <source>
        <dbReference type="ARBA" id="ARBA00004316"/>
    </source>
</evidence>
<evidence type="ECO:0000259" key="22">
    <source>
        <dbReference type="PROSITE" id="PS51460"/>
    </source>
</evidence>
<dbReference type="InterPro" id="IPR043197">
    <property type="entry name" value="Plakin"/>
</dbReference>
<dbReference type="InterPro" id="IPR001452">
    <property type="entry name" value="SH3_domain"/>
</dbReference>
<dbReference type="InterPro" id="IPR002017">
    <property type="entry name" value="Spectrin_repeat"/>
</dbReference>
<dbReference type="PROSITE" id="PS50021">
    <property type="entry name" value="CH"/>
    <property type="match status" value="2"/>
</dbReference>
<evidence type="ECO:0000256" key="5">
    <source>
        <dbReference type="ARBA" id="ARBA00022475"/>
    </source>
</evidence>
<dbReference type="Gene3D" id="1.20.58.1060">
    <property type="match status" value="1"/>
</dbReference>
<dbReference type="PROSITE" id="PS50002">
    <property type="entry name" value="SH3"/>
    <property type="match status" value="1"/>
</dbReference>
<feature type="compositionally biased region" description="Basic and acidic residues" evidence="18">
    <location>
        <begin position="2090"/>
        <end position="2111"/>
    </location>
</feature>
<dbReference type="InterPro" id="IPR036534">
    <property type="entry name" value="GAR_dom_sf"/>
</dbReference>
<feature type="domain" description="EF-hand" evidence="21">
    <location>
        <begin position="5329"/>
        <end position="5364"/>
    </location>
</feature>
<accession>A0ABP0AAE4</accession>
<evidence type="ECO:0000313" key="24">
    <source>
        <dbReference type="Proteomes" id="UP001314169"/>
    </source>
</evidence>
<feature type="coiled-coil region" evidence="17">
    <location>
        <begin position="4290"/>
        <end position="4317"/>
    </location>
</feature>
<feature type="coiled-coil region" evidence="17">
    <location>
        <begin position="3851"/>
        <end position="3878"/>
    </location>
</feature>
<dbReference type="Pfam" id="PF13499">
    <property type="entry name" value="EF-hand_7"/>
    <property type="match status" value="1"/>
</dbReference>
<dbReference type="PROSITE" id="PS00020">
    <property type="entry name" value="ACTININ_2"/>
    <property type="match status" value="1"/>
</dbReference>
<dbReference type="EMBL" id="OY882863">
    <property type="protein sequence ID" value="CAK6446863.1"/>
    <property type="molecule type" value="Genomic_DNA"/>
</dbReference>
<feature type="coiled-coil region" evidence="17">
    <location>
        <begin position="2031"/>
        <end position="2058"/>
    </location>
</feature>